<feature type="compositionally biased region" description="Basic and acidic residues" evidence="5">
    <location>
        <begin position="77"/>
        <end position="95"/>
    </location>
</feature>
<keyword evidence="1" id="KW-0805">Transcription regulation</keyword>
<reference evidence="7 8" key="1">
    <citation type="submission" date="2019-05" db="EMBL/GenBank/DDBJ databases">
        <title>Burkholderia sp. DHOD12, isolated from subtropical forest soil.</title>
        <authorList>
            <person name="Gao Z.-H."/>
            <person name="Qiu L.-H."/>
        </authorList>
    </citation>
    <scope>NUCLEOTIDE SEQUENCE [LARGE SCALE GENOMIC DNA]</scope>
    <source>
        <strain evidence="7 8">DHOD12</strain>
    </source>
</reference>
<evidence type="ECO:0000256" key="5">
    <source>
        <dbReference type="SAM" id="MobiDB-lite"/>
    </source>
</evidence>
<feature type="compositionally biased region" description="Polar residues" evidence="5">
    <location>
        <begin position="45"/>
        <end position="57"/>
    </location>
</feature>
<feature type="region of interest" description="Disordered" evidence="5">
    <location>
        <begin position="292"/>
        <end position="322"/>
    </location>
</feature>
<dbReference type="GO" id="GO:0003700">
    <property type="term" value="F:DNA-binding transcription factor activity"/>
    <property type="evidence" value="ECO:0007669"/>
    <property type="project" value="TreeGrafter"/>
</dbReference>
<organism evidence="7 8">
    <name type="scientific">Trinickia violacea</name>
    <dbReference type="NCBI Taxonomy" id="2571746"/>
    <lineage>
        <taxon>Bacteria</taxon>
        <taxon>Pseudomonadati</taxon>
        <taxon>Pseudomonadota</taxon>
        <taxon>Betaproteobacteria</taxon>
        <taxon>Burkholderiales</taxon>
        <taxon>Burkholderiaceae</taxon>
        <taxon>Trinickia</taxon>
    </lineage>
</organism>
<sequence>MGDVTTVRQPLNRAAHVIRCIILLYSFLRPRSLRGFETARRNRNRSPSCQGSRSSTLRQRHSYLRSQMVQRKVSNKNPDRKGRPTELQRAEQQRSQETRAAILNAALSEFAAKGFEAASIRSIADRVGLQHPLITYHYRSKDILWQAVAEFVFERIRHEWEAHLADTPPTATAAERVKVMYRALFRFTVDYPEFHRFMLQEFLSYSARLQWLADTVLKPLINGLLPQIRAAQEEGALPQGEPIIFHYLLISLTSTLSGFGPEMQATSNISSSDPAVVDAYWQTVEELVFRKRTRSSRSEKADSHSSHADRQPRVSGRAKSAS</sequence>
<dbReference type="Pfam" id="PF00440">
    <property type="entry name" value="TetR_N"/>
    <property type="match status" value="1"/>
</dbReference>
<feature type="region of interest" description="Disordered" evidence="5">
    <location>
        <begin position="38"/>
        <end position="95"/>
    </location>
</feature>
<feature type="DNA-binding region" description="H-T-H motif" evidence="4">
    <location>
        <begin position="119"/>
        <end position="138"/>
    </location>
</feature>
<dbReference type="Proteomes" id="UP000298656">
    <property type="component" value="Chromosome 2"/>
</dbReference>
<dbReference type="SUPFAM" id="SSF48498">
    <property type="entry name" value="Tetracyclin repressor-like, C-terminal domain"/>
    <property type="match status" value="1"/>
</dbReference>
<proteinExistence type="predicted"/>
<dbReference type="SUPFAM" id="SSF46689">
    <property type="entry name" value="Homeodomain-like"/>
    <property type="match status" value="1"/>
</dbReference>
<name>A0A4P8ISN2_9BURK</name>
<evidence type="ECO:0000256" key="2">
    <source>
        <dbReference type="ARBA" id="ARBA00023125"/>
    </source>
</evidence>
<dbReference type="InterPro" id="IPR050109">
    <property type="entry name" value="HTH-type_TetR-like_transc_reg"/>
</dbReference>
<evidence type="ECO:0000256" key="3">
    <source>
        <dbReference type="ARBA" id="ARBA00023163"/>
    </source>
</evidence>
<evidence type="ECO:0000256" key="4">
    <source>
        <dbReference type="PROSITE-ProRule" id="PRU00335"/>
    </source>
</evidence>
<dbReference type="InterPro" id="IPR036271">
    <property type="entry name" value="Tet_transcr_reg_TetR-rel_C_sf"/>
</dbReference>
<dbReference type="EMBL" id="CP040078">
    <property type="protein sequence ID" value="QCP52062.1"/>
    <property type="molecule type" value="Genomic_DNA"/>
</dbReference>
<dbReference type="PRINTS" id="PR00455">
    <property type="entry name" value="HTHTETR"/>
</dbReference>
<dbReference type="PANTHER" id="PTHR30055">
    <property type="entry name" value="HTH-TYPE TRANSCRIPTIONAL REGULATOR RUTR"/>
    <property type="match status" value="1"/>
</dbReference>
<evidence type="ECO:0000259" key="6">
    <source>
        <dbReference type="PROSITE" id="PS50977"/>
    </source>
</evidence>
<keyword evidence="2 4" id="KW-0238">DNA-binding</keyword>
<feature type="domain" description="HTH tetR-type" evidence="6">
    <location>
        <begin position="96"/>
        <end position="156"/>
    </location>
</feature>
<dbReference type="OrthoDB" id="9151800at2"/>
<dbReference type="PROSITE" id="PS50977">
    <property type="entry name" value="HTH_TETR_2"/>
    <property type="match status" value="1"/>
</dbReference>
<evidence type="ECO:0000256" key="1">
    <source>
        <dbReference type="ARBA" id="ARBA00023015"/>
    </source>
</evidence>
<dbReference type="InterPro" id="IPR009057">
    <property type="entry name" value="Homeodomain-like_sf"/>
</dbReference>
<dbReference type="InterPro" id="IPR001647">
    <property type="entry name" value="HTH_TetR"/>
</dbReference>
<accession>A0A4P8ISN2</accession>
<dbReference type="AlphaFoldDB" id="A0A4P8ISN2"/>
<keyword evidence="8" id="KW-1185">Reference proteome</keyword>
<dbReference type="PANTHER" id="PTHR30055:SF234">
    <property type="entry name" value="HTH-TYPE TRANSCRIPTIONAL REGULATOR BETI"/>
    <property type="match status" value="1"/>
</dbReference>
<evidence type="ECO:0000313" key="8">
    <source>
        <dbReference type="Proteomes" id="UP000298656"/>
    </source>
</evidence>
<dbReference type="Gene3D" id="1.10.357.10">
    <property type="entry name" value="Tetracycline Repressor, domain 2"/>
    <property type="match status" value="1"/>
</dbReference>
<keyword evidence="3" id="KW-0804">Transcription</keyword>
<dbReference type="KEGG" id="tvl:FAZ95_22985"/>
<dbReference type="GO" id="GO:0000976">
    <property type="term" value="F:transcription cis-regulatory region binding"/>
    <property type="evidence" value="ECO:0007669"/>
    <property type="project" value="TreeGrafter"/>
</dbReference>
<protein>
    <submittedName>
        <fullName evidence="7">TetR/AcrR family transcriptional regulator</fullName>
    </submittedName>
</protein>
<gene>
    <name evidence="7" type="ORF">FAZ95_22985</name>
</gene>
<evidence type="ECO:0000313" key="7">
    <source>
        <dbReference type="EMBL" id="QCP52062.1"/>
    </source>
</evidence>
<feature type="compositionally biased region" description="Basic and acidic residues" evidence="5">
    <location>
        <begin position="296"/>
        <end position="312"/>
    </location>
</feature>